<reference evidence="2 3" key="1">
    <citation type="journal article" date="2019" name="Environ. Microbiol.">
        <title>At the nexus of three kingdoms: the genome of the mycorrhizal fungus Gigaspora margarita provides insights into plant, endobacterial and fungal interactions.</title>
        <authorList>
            <person name="Venice F."/>
            <person name="Ghignone S."/>
            <person name="Salvioli di Fossalunga A."/>
            <person name="Amselem J."/>
            <person name="Novero M."/>
            <person name="Xianan X."/>
            <person name="Sedzielewska Toro K."/>
            <person name="Morin E."/>
            <person name="Lipzen A."/>
            <person name="Grigoriev I.V."/>
            <person name="Henrissat B."/>
            <person name="Martin F.M."/>
            <person name="Bonfante P."/>
        </authorList>
    </citation>
    <scope>NUCLEOTIDE SEQUENCE [LARGE SCALE GENOMIC DNA]</scope>
    <source>
        <strain evidence="2 3">BEG34</strain>
    </source>
</reference>
<gene>
    <name evidence="2" type="ORF">F8M41_019027</name>
</gene>
<protein>
    <submittedName>
        <fullName evidence="2">Uncharacterized protein</fullName>
    </submittedName>
</protein>
<dbReference type="Proteomes" id="UP000439903">
    <property type="component" value="Unassembled WGS sequence"/>
</dbReference>
<sequence>MQFYRPLWPQHRLSSFLINRHEYDFSPILAELPKDSKVASKIINFTVDITKDLMQEKVDLMEKKEREKLDLMKDLEREKLDLTKDLMEKKEHEKLDLMQEKVELSKHITNLENEVKHCTELLLRSKRMCNVSKVKPKLNYYKFVRS</sequence>
<evidence type="ECO:0000313" key="3">
    <source>
        <dbReference type="Proteomes" id="UP000439903"/>
    </source>
</evidence>
<name>A0A8H4EL03_GIGMA</name>
<organism evidence="2 3">
    <name type="scientific">Gigaspora margarita</name>
    <dbReference type="NCBI Taxonomy" id="4874"/>
    <lineage>
        <taxon>Eukaryota</taxon>
        <taxon>Fungi</taxon>
        <taxon>Fungi incertae sedis</taxon>
        <taxon>Mucoromycota</taxon>
        <taxon>Glomeromycotina</taxon>
        <taxon>Glomeromycetes</taxon>
        <taxon>Diversisporales</taxon>
        <taxon>Gigasporaceae</taxon>
        <taxon>Gigaspora</taxon>
    </lineage>
</organism>
<proteinExistence type="predicted"/>
<comment type="caution">
    <text evidence="2">The sequence shown here is derived from an EMBL/GenBank/DDBJ whole genome shotgun (WGS) entry which is preliminary data.</text>
</comment>
<evidence type="ECO:0000256" key="1">
    <source>
        <dbReference type="SAM" id="Coils"/>
    </source>
</evidence>
<accession>A0A8H4EL03</accession>
<dbReference type="OrthoDB" id="2389680at2759"/>
<keyword evidence="3" id="KW-1185">Reference proteome</keyword>
<keyword evidence="1" id="KW-0175">Coiled coil</keyword>
<evidence type="ECO:0000313" key="2">
    <source>
        <dbReference type="EMBL" id="KAF0507185.1"/>
    </source>
</evidence>
<feature type="coiled-coil region" evidence="1">
    <location>
        <begin position="58"/>
        <end position="114"/>
    </location>
</feature>
<dbReference type="AlphaFoldDB" id="A0A8H4EL03"/>
<dbReference type="EMBL" id="WTPW01000481">
    <property type="protein sequence ID" value="KAF0507185.1"/>
    <property type="molecule type" value="Genomic_DNA"/>
</dbReference>